<keyword evidence="1" id="KW-1133">Transmembrane helix</keyword>
<comment type="caution">
    <text evidence="2">The sequence shown here is derived from an EMBL/GenBank/DDBJ whole genome shotgun (WGS) entry which is preliminary data.</text>
</comment>
<sequence>MSSPKASGVAAIAFSAAALVLSTIAVALPRWASSATYTDGLGALCLTTESHRCLQYHTTNHGQPLSTSLCDAPAALPAWEELAAHMQLTPTQLSDHVNAMCSLRGNGMIVMVALTMFTGFVSLVVLSNGVCFGRLKNSTVPLAVVCNAVAFLAALISISIYSKPAGASYDVSWYLLLVAAFLYVVSLMFAIVYRTKRRTDEDAHPHTPFDDVLEVGRVRIETPTVTAAPA</sequence>
<dbReference type="OrthoDB" id="72668at2759"/>
<dbReference type="AlphaFoldDB" id="A0A1V9ZJ98"/>
<organism evidence="2 3">
    <name type="scientific">Achlya hypogyna</name>
    <name type="common">Oomycete</name>
    <name type="synonym">Protoachlya hypogyna</name>
    <dbReference type="NCBI Taxonomy" id="1202772"/>
    <lineage>
        <taxon>Eukaryota</taxon>
        <taxon>Sar</taxon>
        <taxon>Stramenopiles</taxon>
        <taxon>Oomycota</taxon>
        <taxon>Saprolegniomycetes</taxon>
        <taxon>Saprolegniales</taxon>
        <taxon>Achlyaceae</taxon>
        <taxon>Achlya</taxon>
    </lineage>
</organism>
<evidence type="ECO:0000313" key="3">
    <source>
        <dbReference type="Proteomes" id="UP000243579"/>
    </source>
</evidence>
<keyword evidence="1" id="KW-0812">Transmembrane</keyword>
<proteinExistence type="predicted"/>
<reference evidence="2 3" key="1">
    <citation type="journal article" date="2014" name="Genome Biol. Evol.">
        <title>The secreted proteins of Achlya hypogyna and Thraustotheca clavata identify the ancestral oomycete secretome and reveal gene acquisitions by horizontal gene transfer.</title>
        <authorList>
            <person name="Misner I."/>
            <person name="Blouin N."/>
            <person name="Leonard G."/>
            <person name="Richards T.A."/>
            <person name="Lane C.E."/>
        </authorList>
    </citation>
    <scope>NUCLEOTIDE SEQUENCE [LARGE SCALE GENOMIC DNA]</scope>
    <source>
        <strain evidence="2 3">ATCC 48635</strain>
    </source>
</reference>
<dbReference type="Gene3D" id="1.20.140.150">
    <property type="match status" value="1"/>
</dbReference>
<evidence type="ECO:0000313" key="2">
    <source>
        <dbReference type="EMBL" id="OQR98011.1"/>
    </source>
</evidence>
<keyword evidence="3" id="KW-1185">Reference proteome</keyword>
<protein>
    <recommendedName>
        <fullName evidence="4">Transmembrane protein</fullName>
    </recommendedName>
</protein>
<evidence type="ECO:0008006" key="4">
    <source>
        <dbReference type="Google" id="ProtNLM"/>
    </source>
</evidence>
<feature type="transmembrane region" description="Helical" evidence="1">
    <location>
        <begin position="173"/>
        <end position="193"/>
    </location>
</feature>
<evidence type="ECO:0000256" key="1">
    <source>
        <dbReference type="SAM" id="Phobius"/>
    </source>
</evidence>
<keyword evidence="1" id="KW-0472">Membrane</keyword>
<dbReference type="EMBL" id="JNBR01000091">
    <property type="protein sequence ID" value="OQR98011.1"/>
    <property type="molecule type" value="Genomic_DNA"/>
</dbReference>
<feature type="transmembrane region" description="Helical" evidence="1">
    <location>
        <begin position="108"/>
        <end position="127"/>
    </location>
</feature>
<feature type="transmembrane region" description="Helical" evidence="1">
    <location>
        <begin position="139"/>
        <end position="161"/>
    </location>
</feature>
<dbReference type="Proteomes" id="UP000243579">
    <property type="component" value="Unassembled WGS sequence"/>
</dbReference>
<name>A0A1V9ZJ98_ACHHY</name>
<accession>A0A1V9ZJ98</accession>
<gene>
    <name evidence="2" type="ORF">ACHHYP_09281</name>
</gene>